<dbReference type="AlphaFoldDB" id="A0A0Q9YB34"/>
<dbReference type="Gene3D" id="2.60.40.3830">
    <property type="match status" value="1"/>
</dbReference>
<proteinExistence type="predicted"/>
<gene>
    <name evidence="1" type="ORF">ACA29_00520</name>
</gene>
<comment type="caution">
    <text evidence="1">The sequence shown here is derived from an EMBL/GenBank/DDBJ whole genome shotgun (WGS) entry which is preliminary data.</text>
</comment>
<name>A0A0Q9YB34_9BACI</name>
<protein>
    <submittedName>
        <fullName evidence="1">Uncharacterized protein</fullName>
    </submittedName>
</protein>
<organism evidence="1 2">
    <name type="scientific">Lederbergia galactosidilytica</name>
    <dbReference type="NCBI Taxonomy" id="217031"/>
    <lineage>
        <taxon>Bacteria</taxon>
        <taxon>Bacillati</taxon>
        <taxon>Bacillota</taxon>
        <taxon>Bacilli</taxon>
        <taxon>Bacillales</taxon>
        <taxon>Bacillaceae</taxon>
        <taxon>Lederbergia</taxon>
    </lineage>
</organism>
<sequence length="88" mass="10358">MKKNLWFMFMIIPFILVILVSCSNGPSEEEQGIETKEATYFKAENYTMLGEENKVGFILNENEDLVANKQNKYMWHLWGNEDFEEKGL</sequence>
<dbReference type="EMBL" id="LGPB01000009">
    <property type="protein sequence ID" value="KRG17081.1"/>
    <property type="molecule type" value="Genomic_DNA"/>
</dbReference>
<reference evidence="1 2" key="1">
    <citation type="submission" date="2015-06" db="EMBL/GenBank/DDBJ databases">
        <title>Genome sequencing project of Bacillus galactosidilyticus PL133.</title>
        <authorList>
            <person name="Gaiero J."/>
            <person name="Nicol R."/>
            <person name="Habash M."/>
        </authorList>
    </citation>
    <scope>NUCLEOTIDE SEQUENCE [LARGE SCALE GENOMIC DNA]</scope>
    <source>
        <strain evidence="1 2">PL133</strain>
    </source>
</reference>
<evidence type="ECO:0000313" key="2">
    <source>
        <dbReference type="Proteomes" id="UP000053881"/>
    </source>
</evidence>
<dbReference type="PROSITE" id="PS51257">
    <property type="entry name" value="PROKAR_LIPOPROTEIN"/>
    <property type="match status" value="1"/>
</dbReference>
<evidence type="ECO:0000313" key="1">
    <source>
        <dbReference type="EMBL" id="KRG17081.1"/>
    </source>
</evidence>
<dbReference type="Proteomes" id="UP000053881">
    <property type="component" value="Unassembled WGS sequence"/>
</dbReference>
<dbReference type="PATRIC" id="fig|217031.4.peg.175"/>
<accession>A0A0Q9YB34</accession>